<comment type="caution">
    <text evidence="2">The sequence shown here is derived from an EMBL/GenBank/DDBJ whole genome shotgun (WGS) entry which is preliminary data.</text>
</comment>
<dbReference type="EMBL" id="JADGKB010000076">
    <property type="protein sequence ID" value="KAJ3254891.1"/>
    <property type="molecule type" value="Genomic_DNA"/>
</dbReference>
<dbReference type="AlphaFoldDB" id="A0AAD5UHB8"/>
<dbReference type="PANTHER" id="PTHR24111">
    <property type="entry name" value="LEUCINE-RICH REPEAT-CONTAINING PROTEIN 34"/>
    <property type="match status" value="1"/>
</dbReference>
<dbReference type="Gene3D" id="3.80.10.10">
    <property type="entry name" value="Ribonuclease Inhibitor"/>
    <property type="match status" value="3"/>
</dbReference>
<keyword evidence="1" id="KW-0677">Repeat</keyword>
<dbReference type="Pfam" id="PF13516">
    <property type="entry name" value="LRR_6"/>
    <property type="match status" value="1"/>
</dbReference>
<gene>
    <name evidence="2" type="ORF">HK103_006787</name>
</gene>
<accession>A0AAD5UHB8</accession>
<name>A0AAD5UHB8_9FUNG</name>
<organism evidence="2 3">
    <name type="scientific">Boothiomyces macroporosus</name>
    <dbReference type="NCBI Taxonomy" id="261099"/>
    <lineage>
        <taxon>Eukaryota</taxon>
        <taxon>Fungi</taxon>
        <taxon>Fungi incertae sedis</taxon>
        <taxon>Chytridiomycota</taxon>
        <taxon>Chytridiomycota incertae sedis</taxon>
        <taxon>Chytridiomycetes</taxon>
        <taxon>Rhizophydiales</taxon>
        <taxon>Terramycetaceae</taxon>
        <taxon>Boothiomyces</taxon>
    </lineage>
</organism>
<evidence type="ECO:0000256" key="1">
    <source>
        <dbReference type="ARBA" id="ARBA00022737"/>
    </source>
</evidence>
<keyword evidence="3" id="KW-1185">Reference proteome</keyword>
<dbReference type="Proteomes" id="UP001210925">
    <property type="component" value="Unassembled WGS sequence"/>
</dbReference>
<dbReference type="SUPFAM" id="SSF52047">
    <property type="entry name" value="RNI-like"/>
    <property type="match status" value="1"/>
</dbReference>
<evidence type="ECO:0000313" key="2">
    <source>
        <dbReference type="EMBL" id="KAJ3254891.1"/>
    </source>
</evidence>
<protein>
    <submittedName>
        <fullName evidence="2">Uncharacterized protein</fullName>
    </submittedName>
</protein>
<dbReference type="InterPro" id="IPR032675">
    <property type="entry name" value="LRR_dom_sf"/>
</dbReference>
<dbReference type="InterPro" id="IPR052201">
    <property type="entry name" value="LRR-containing_regulator"/>
</dbReference>
<sequence length="590" mass="68134">MKKLLWTAEERENVQEILANETWIQISGQDDSDFLLESLLSNTTISEIVFLDIFTMDIDQITELLSTNKCLKSVEFVDCEYLDELFYDLDWESLSITDLLLDRSYVDENFKVISKCKSLKNLVIKGSFVPFADLKYVIANSQIESLSIEANEMPLKLLKEITDEILVCNRIVSLNISETCNSVGVIESIGKLLSSRIQKLKAGPFRLESKAGKNSNANLVKLAKKFKKSKLKSLSLYGVPLTDQFFLNIGPGFDQLSKLRLDSCEINDVTVPYLAEFVCKTIVELDFSRNKIGNHGLEILTNAMISNEHFHTLDITENEFDEDGFIHITRLLSESKLRRLILDGNHISKKAMEFLAKGMRKNKSMYSLYLEGCDYKIDDLQVLFESLYDHKYLFGVYMNKDVRDYPEAERAAELSKLTQQIGKLLKNNKNIRQLGCNLQRIVELVHIDDQLRMVEMEPEDEMQNILSCIQDNYSVTWIGEPNEYFYDDKKRYSDLGEYRGFVPITNRNSILQTKRAKEFFLSARKYLLLDLPGDLIYYMLNRSFLWALIHPRYQKDIVKCLMNKENVGKVLSNARFSPAVLHEVCCELNK</sequence>
<dbReference type="PANTHER" id="PTHR24111:SF0">
    <property type="entry name" value="LEUCINE-RICH REPEAT-CONTAINING PROTEIN"/>
    <property type="match status" value="1"/>
</dbReference>
<evidence type="ECO:0000313" key="3">
    <source>
        <dbReference type="Proteomes" id="UP001210925"/>
    </source>
</evidence>
<proteinExistence type="predicted"/>
<reference evidence="2" key="1">
    <citation type="submission" date="2020-05" db="EMBL/GenBank/DDBJ databases">
        <title>Phylogenomic resolution of chytrid fungi.</title>
        <authorList>
            <person name="Stajich J.E."/>
            <person name="Amses K."/>
            <person name="Simmons R."/>
            <person name="Seto K."/>
            <person name="Myers J."/>
            <person name="Bonds A."/>
            <person name="Quandt C.A."/>
            <person name="Barry K."/>
            <person name="Liu P."/>
            <person name="Grigoriev I."/>
            <person name="Longcore J.E."/>
            <person name="James T.Y."/>
        </authorList>
    </citation>
    <scope>NUCLEOTIDE SEQUENCE</scope>
    <source>
        <strain evidence="2">PLAUS21</strain>
    </source>
</reference>
<dbReference type="InterPro" id="IPR001611">
    <property type="entry name" value="Leu-rich_rpt"/>
</dbReference>